<accession>A0A934TWD6</accession>
<comment type="caution">
    <text evidence="1">The sequence shown here is derived from an EMBL/GenBank/DDBJ whole genome shotgun (WGS) entry which is preliminary data.</text>
</comment>
<sequence length="410" mass="41581">MLKKTGWISILAAALLAGCGGGGDGNGNGNGGALAPQLLPVKNASATTNLNFDISAVLGNRYYFTDRTNASVDVFDTKTGAQVAQIKGTGALAFAGQGSSNATSGPDGLNAVGNLLYAGDVNSVKVIDPSTNTIIKNIVVGTENVRADEACVDAPHSLYFIATPEAATPYITVINTVTQAVVGTITFTDPAGAPSAGLEQCQYDTASDTFYVNNDGTTANPHGELIKIPGASIRGIAAGGTANYTALAGAVGYPLGNCDPTGLALGPGTDIAVNCRESTPDALLELLILNRTNGTVLANLNAGGGDQLWYAPERNRYYNAASRWTASGKSSGPSCTSASPCLPRLISIDAGTRRFAGMADTGNNAHSVASDPVTSNIFLPISSDKAPGGCPTCSRGSAGLLMFTPPLDAL</sequence>
<keyword evidence="2" id="KW-1185">Reference proteome</keyword>
<dbReference type="InterPro" id="IPR015943">
    <property type="entry name" value="WD40/YVTN_repeat-like_dom_sf"/>
</dbReference>
<dbReference type="SUPFAM" id="SSF51004">
    <property type="entry name" value="C-terminal (heme d1) domain of cytochrome cd1-nitrite reductase"/>
    <property type="match status" value="1"/>
</dbReference>
<dbReference type="Proteomes" id="UP000630528">
    <property type="component" value="Unassembled WGS sequence"/>
</dbReference>
<dbReference type="Gene3D" id="2.130.10.10">
    <property type="entry name" value="YVTN repeat-like/Quinoprotein amine dehydrogenase"/>
    <property type="match status" value="1"/>
</dbReference>
<organism evidence="1 2">
    <name type="scientific">Ramlibacter ginsenosidimutans</name>
    <dbReference type="NCBI Taxonomy" id="502333"/>
    <lineage>
        <taxon>Bacteria</taxon>
        <taxon>Pseudomonadati</taxon>
        <taxon>Pseudomonadota</taxon>
        <taxon>Betaproteobacteria</taxon>
        <taxon>Burkholderiales</taxon>
        <taxon>Comamonadaceae</taxon>
        <taxon>Ramlibacter</taxon>
    </lineage>
</organism>
<protein>
    <submittedName>
        <fullName evidence="1">Uncharacterized protein</fullName>
    </submittedName>
</protein>
<proteinExistence type="predicted"/>
<dbReference type="AlphaFoldDB" id="A0A934TWD6"/>
<dbReference type="InterPro" id="IPR011048">
    <property type="entry name" value="Haem_d1_sf"/>
</dbReference>
<reference evidence="1" key="2">
    <citation type="submission" date="2021-01" db="EMBL/GenBank/DDBJ databases">
        <authorList>
            <person name="Kang M."/>
        </authorList>
    </citation>
    <scope>NUCLEOTIDE SEQUENCE</scope>
    <source>
        <strain evidence="1">KACC 17527</strain>
    </source>
</reference>
<evidence type="ECO:0000313" key="2">
    <source>
        <dbReference type="Proteomes" id="UP000630528"/>
    </source>
</evidence>
<name>A0A934TWD6_9BURK</name>
<dbReference type="EMBL" id="JAEPWM010000011">
    <property type="protein sequence ID" value="MBK6008727.1"/>
    <property type="molecule type" value="Genomic_DNA"/>
</dbReference>
<evidence type="ECO:0000313" key="1">
    <source>
        <dbReference type="EMBL" id="MBK6008727.1"/>
    </source>
</evidence>
<reference evidence="1" key="1">
    <citation type="journal article" date="2012" name="J. Microbiol. Biotechnol.">
        <title>Ramlibacter ginsenosidimutans sp. nov., with ginsenoside-converting activity.</title>
        <authorList>
            <person name="Wang L."/>
            <person name="An D.S."/>
            <person name="Kim S.G."/>
            <person name="Jin F.X."/>
            <person name="Kim S.C."/>
            <person name="Lee S.T."/>
            <person name="Im W.T."/>
        </authorList>
    </citation>
    <scope>NUCLEOTIDE SEQUENCE</scope>
    <source>
        <strain evidence="1">KACC 17527</strain>
    </source>
</reference>
<dbReference type="PROSITE" id="PS51257">
    <property type="entry name" value="PROKAR_LIPOPROTEIN"/>
    <property type="match status" value="1"/>
</dbReference>
<gene>
    <name evidence="1" type="ORF">JJB11_21725</name>
</gene>